<keyword evidence="6 7" id="KW-0206">Cytoskeleton</keyword>
<gene>
    <name evidence="11" type="ordered locus">AALP_Aa2g032800</name>
</gene>
<dbReference type="FunFam" id="2.130.10.10:FF:000897">
    <property type="entry name" value="Katanin p80 WD40 repeat-containing subunit B1 homolog"/>
    <property type="match status" value="1"/>
</dbReference>
<dbReference type="OrthoDB" id="538223at2759"/>
<dbReference type="Pfam" id="PF13925">
    <property type="entry name" value="Katanin_con80"/>
    <property type="match status" value="1"/>
</dbReference>
<evidence type="ECO:0000256" key="3">
    <source>
        <dbReference type="ARBA" id="ARBA00022574"/>
    </source>
</evidence>
<dbReference type="eggNOG" id="KOG0267">
    <property type="taxonomic scope" value="Eukaryota"/>
</dbReference>
<proteinExistence type="inferred from homology"/>
<evidence type="ECO:0000256" key="1">
    <source>
        <dbReference type="ARBA" id="ARBA00004245"/>
    </source>
</evidence>
<evidence type="ECO:0000313" key="11">
    <source>
        <dbReference type="EMBL" id="KFK40725.1"/>
    </source>
</evidence>
<keyword evidence="3 8" id="KW-0853">WD repeat</keyword>
<comment type="subcellular location">
    <subcellularLocation>
        <location evidence="1 7">Cytoplasm</location>
        <location evidence="1 7">Cytoskeleton</location>
    </subcellularLocation>
</comment>
<dbReference type="GO" id="GO:0008352">
    <property type="term" value="C:katanin complex"/>
    <property type="evidence" value="ECO:0007669"/>
    <property type="project" value="InterPro"/>
</dbReference>
<feature type="compositionally biased region" description="Polar residues" evidence="9">
    <location>
        <begin position="874"/>
        <end position="895"/>
    </location>
</feature>
<dbReference type="InterPro" id="IPR019775">
    <property type="entry name" value="WD40_repeat_CS"/>
</dbReference>
<dbReference type="GO" id="GO:0008017">
    <property type="term" value="F:microtubule binding"/>
    <property type="evidence" value="ECO:0007669"/>
    <property type="project" value="UniProtKB-UniRule"/>
</dbReference>
<reference evidence="12" key="1">
    <citation type="journal article" date="2015" name="Nat. Plants">
        <title>Genome expansion of Arabis alpina linked with retrotransposition and reduced symmetric DNA methylation.</title>
        <authorList>
            <person name="Willing E.M."/>
            <person name="Rawat V."/>
            <person name="Mandakova T."/>
            <person name="Maumus F."/>
            <person name="James G.V."/>
            <person name="Nordstroem K.J."/>
            <person name="Becker C."/>
            <person name="Warthmann N."/>
            <person name="Chica C."/>
            <person name="Szarzynska B."/>
            <person name="Zytnicki M."/>
            <person name="Albani M.C."/>
            <person name="Kiefer C."/>
            <person name="Bergonzi S."/>
            <person name="Castaings L."/>
            <person name="Mateos J.L."/>
            <person name="Berns M.C."/>
            <person name="Bujdoso N."/>
            <person name="Piofczyk T."/>
            <person name="de Lorenzo L."/>
            <person name="Barrero-Sicilia C."/>
            <person name="Mateos I."/>
            <person name="Piednoel M."/>
            <person name="Hagmann J."/>
            <person name="Chen-Min-Tao R."/>
            <person name="Iglesias-Fernandez R."/>
            <person name="Schuster S.C."/>
            <person name="Alonso-Blanco C."/>
            <person name="Roudier F."/>
            <person name="Carbonero P."/>
            <person name="Paz-Ares J."/>
            <person name="Davis S.J."/>
            <person name="Pecinka A."/>
            <person name="Quesneville H."/>
            <person name="Colot V."/>
            <person name="Lysak M.A."/>
            <person name="Weigel D."/>
            <person name="Coupland G."/>
            <person name="Schneeberger K."/>
        </authorList>
    </citation>
    <scope>NUCLEOTIDE SEQUENCE [LARGE SCALE GENOMIC DNA]</scope>
    <source>
        <strain evidence="12">cv. Pajares</strain>
    </source>
</reference>
<dbReference type="PRINTS" id="PR00320">
    <property type="entry name" value="GPROTEINBRPT"/>
</dbReference>
<sequence length="1232" mass="134491">MAKRGYKLQEFLAHSGNVNCLSIGKKTSRLLITGGDDYKVNLWAIGKPTSLMSLCGHTSAVDSVAFDSAEVLVLAGASSGVIKLWNLEEAKMVRGFTGHRSSCSAVEFHPFGEFLASGSSDANLKIWDVRKKGCIQTYKGHTRGISTIKFTPDGRWVVSGGLDNVVKVWDLTAGKLIHDFKFHEGPIRSLDFHPLEFLLATGSADRTVKFWDLETFELIGSTRPEATGVRSIKFHPDGRTLFCGLDDCLKVYSWEPVVCHDGVDMGWSTLGDLCISEEKLLGCSYYQDSVGIWVSDISQIEPYGNGSADKKEPMEKILSALDDQPSERMSSGARRSSSPDYETKDIKNIYIDSTGGNSTVVHKPGSPITPKVNATSTGQAGDKSIIVHNVVPRDSDIGKESFDSGRESITFSKTKPGMLLRPAHVKKTPTKLNETKLQSGIKKKNRSDGEKELDTETAFDSEKSDRKPYDSDDSIIKSLTNKFEKALLPESPTDESKGMGPKPPRVQRSPSTNYNDAKLAMSVDSGTLDSKKSGLEYSRDIDLPTGLKDDRGSDPSEDIINNKSISSKSERVLLPEKAVDELKSLESPGSSKESNSVKVVRGVKVVSGRTRSLVERFERGEKITLSEDKVASATIVQSINAVEEEPQTTSIPAVSTTPTQVMPVKVDQAINLTTVEAPVLSTRRTRSIPARVMPVVQSTNAVEEEPQTTSTPAVSTTPTQVMPVKLDQATNLTTVESPALSTRRTRSIPARVMPVVLGRDPIMTTDALPVTTTRPGRASATNFTADETATQQARSSAAPVMPVILNQITKMTSDEPPVTSTRPDRTSATNLTSDESGVTSTRQARSSGAPVMPVILNQTTKITSDEPLVPSTRPDMTSSNNLTSDESPVTSTRRANSPAPVMPMIPNQSWSTNMKSDEPTIITRRPLRTSSARVMHVVHNQATNMHDERPVPFTRSARTSPARVLPMKLNQADNMPSYEPPVALTRSARSYSSLNQANNVTSDASHIRSRQRFSPTQTLATPGVLEQVTDMTLDEAHITQTQPAYDITTQKEEPQISGRENEGDISETLMQTHNEFLNTLQSRLTKLQIVRHFWERSDINGAIMALRKLSDHSVQADVISILADKTEILTLDLFSQLAPVLTGLLGSRTERPINVSLEMLLKLVAVFGTVVQSTVSARRVVGVDLHAEERLQICQSCSAELQKVQKILPLLTRRGGLIARKAQELGLVLQAP</sequence>
<evidence type="ECO:0000313" key="12">
    <source>
        <dbReference type="Proteomes" id="UP000029120"/>
    </source>
</evidence>
<dbReference type="AlphaFoldDB" id="A0A087HF23"/>
<dbReference type="InterPro" id="IPR015943">
    <property type="entry name" value="WD40/YVTN_repeat-like_dom_sf"/>
</dbReference>
<dbReference type="InterPro" id="IPR001680">
    <property type="entry name" value="WD40_rpt"/>
</dbReference>
<dbReference type="InterPro" id="IPR028021">
    <property type="entry name" value="Katanin_C-terminal"/>
</dbReference>
<dbReference type="GO" id="GO:0051013">
    <property type="term" value="P:microtubule severing"/>
    <property type="evidence" value="ECO:0007669"/>
    <property type="project" value="UniProtKB-UniRule"/>
</dbReference>
<evidence type="ECO:0000256" key="9">
    <source>
        <dbReference type="SAM" id="MobiDB-lite"/>
    </source>
</evidence>
<dbReference type="Gene3D" id="2.130.10.10">
    <property type="entry name" value="YVTN repeat-like/Quinoprotein amine dehydrogenase"/>
    <property type="match status" value="2"/>
</dbReference>
<dbReference type="HAMAP" id="MF_03022">
    <property type="entry name" value="Katanin_p80_B1"/>
    <property type="match status" value="1"/>
</dbReference>
<feature type="region of interest" description="Disordered" evidence="9">
    <location>
        <begin position="540"/>
        <end position="564"/>
    </location>
</feature>
<dbReference type="Gramene" id="KFK40725">
    <property type="protein sequence ID" value="KFK40725"/>
    <property type="gene ID" value="AALP_AA2G032800"/>
</dbReference>
<feature type="repeat" description="WD" evidence="8">
    <location>
        <begin position="138"/>
        <end position="179"/>
    </location>
</feature>
<dbReference type="GO" id="GO:0005737">
    <property type="term" value="C:cytoplasm"/>
    <property type="evidence" value="ECO:0007669"/>
    <property type="project" value="UniProtKB-UniRule"/>
</dbReference>
<organism evidence="11 12">
    <name type="scientific">Arabis alpina</name>
    <name type="common">Alpine rock-cress</name>
    <dbReference type="NCBI Taxonomy" id="50452"/>
    <lineage>
        <taxon>Eukaryota</taxon>
        <taxon>Viridiplantae</taxon>
        <taxon>Streptophyta</taxon>
        <taxon>Embryophyta</taxon>
        <taxon>Tracheophyta</taxon>
        <taxon>Spermatophyta</taxon>
        <taxon>Magnoliopsida</taxon>
        <taxon>eudicotyledons</taxon>
        <taxon>Gunneridae</taxon>
        <taxon>Pentapetalae</taxon>
        <taxon>rosids</taxon>
        <taxon>malvids</taxon>
        <taxon>Brassicales</taxon>
        <taxon>Brassicaceae</taxon>
        <taxon>Arabideae</taxon>
        <taxon>Arabis</taxon>
    </lineage>
</organism>
<dbReference type="GO" id="GO:0051510">
    <property type="term" value="P:regulation of unidimensional cell growth"/>
    <property type="evidence" value="ECO:0007669"/>
    <property type="project" value="EnsemblPlants"/>
</dbReference>
<dbReference type="InterPro" id="IPR026962">
    <property type="entry name" value="KTNB1"/>
</dbReference>
<comment type="similarity">
    <text evidence="7">Belongs to the WD repeat KATNB1 family.</text>
</comment>
<dbReference type="FunFam" id="2.130.10.10:FF:000183">
    <property type="entry name" value="Katanin p80 WD40 repeat-containing subunit B1"/>
    <property type="match status" value="1"/>
</dbReference>
<comment type="function">
    <text evidence="7">May participate in a complex which severs microtubules in an ATP-dependent manner. Microtubule severing may promote rapid reorganization of cellular microtubule arrays.</text>
</comment>
<feature type="region of interest" description="Disordered" evidence="9">
    <location>
        <begin position="809"/>
        <end position="915"/>
    </location>
</feature>
<evidence type="ECO:0000256" key="7">
    <source>
        <dbReference type="HAMAP-Rule" id="MF_03022"/>
    </source>
</evidence>
<evidence type="ECO:0000256" key="8">
    <source>
        <dbReference type="PROSITE-ProRule" id="PRU00221"/>
    </source>
</evidence>
<dbReference type="GO" id="GO:0009651">
    <property type="term" value="P:response to salt stress"/>
    <property type="evidence" value="ECO:0007669"/>
    <property type="project" value="EnsemblPlants"/>
</dbReference>
<dbReference type="GO" id="GO:0007019">
    <property type="term" value="P:microtubule depolymerization"/>
    <property type="evidence" value="ECO:0007669"/>
    <property type="project" value="TreeGrafter"/>
</dbReference>
<feature type="compositionally biased region" description="Basic and acidic residues" evidence="9">
    <location>
        <begin position="446"/>
        <end position="470"/>
    </location>
</feature>
<evidence type="ECO:0000256" key="4">
    <source>
        <dbReference type="ARBA" id="ARBA00022701"/>
    </source>
</evidence>
<keyword evidence="4 7" id="KW-0493">Microtubule</keyword>
<dbReference type="PANTHER" id="PTHR19845">
    <property type="entry name" value="KATANIN P80 SUBUNIT"/>
    <property type="match status" value="1"/>
</dbReference>
<feature type="repeat" description="WD" evidence="8">
    <location>
        <begin position="54"/>
        <end position="95"/>
    </location>
</feature>
<dbReference type="Pfam" id="PF00400">
    <property type="entry name" value="WD40"/>
    <property type="match status" value="6"/>
</dbReference>
<protein>
    <recommendedName>
        <fullName evidence="7">Katanin p80 WD40 repeat-containing subunit B1 homolog</fullName>
    </recommendedName>
</protein>
<name>A0A087HF23_ARAAL</name>
<dbReference type="InterPro" id="IPR036322">
    <property type="entry name" value="WD40_repeat_dom_sf"/>
</dbReference>
<keyword evidence="12" id="KW-1185">Reference proteome</keyword>
<feature type="compositionally biased region" description="Basic and acidic residues" evidence="9">
    <location>
        <begin position="540"/>
        <end position="554"/>
    </location>
</feature>
<feature type="region of interest" description="Disordered" evidence="9">
    <location>
        <begin position="355"/>
        <end position="379"/>
    </location>
</feature>
<feature type="repeat" description="WD" evidence="8">
    <location>
        <begin position="96"/>
        <end position="137"/>
    </location>
</feature>
<feature type="region of interest" description="Disordered" evidence="9">
    <location>
        <begin position="419"/>
        <end position="520"/>
    </location>
</feature>
<dbReference type="GO" id="GO:0009737">
    <property type="term" value="P:response to abscisic acid"/>
    <property type="evidence" value="ECO:0007669"/>
    <property type="project" value="EnsemblPlants"/>
</dbReference>
<dbReference type="PROSITE" id="PS50294">
    <property type="entry name" value="WD_REPEATS_REGION"/>
    <property type="match status" value="4"/>
</dbReference>
<dbReference type="SMART" id="SM00320">
    <property type="entry name" value="WD40"/>
    <property type="match status" value="6"/>
</dbReference>
<evidence type="ECO:0000259" key="10">
    <source>
        <dbReference type="Pfam" id="PF13925"/>
    </source>
</evidence>
<dbReference type="InterPro" id="IPR020472">
    <property type="entry name" value="WD40_PAC1"/>
</dbReference>
<dbReference type="Proteomes" id="UP000029120">
    <property type="component" value="Chromosome 2"/>
</dbReference>
<feature type="compositionally biased region" description="Polar residues" evidence="9">
    <location>
        <begin position="818"/>
        <end position="846"/>
    </location>
</feature>
<feature type="repeat" description="WD" evidence="8">
    <location>
        <begin position="11"/>
        <end position="53"/>
    </location>
</feature>
<dbReference type="PROSITE" id="PS50082">
    <property type="entry name" value="WD_REPEATS_2"/>
    <property type="match status" value="5"/>
</dbReference>
<accession>A0A087HF23</accession>
<feature type="repeat" description="WD" evidence="8">
    <location>
        <begin position="180"/>
        <end position="221"/>
    </location>
</feature>
<evidence type="ECO:0000256" key="2">
    <source>
        <dbReference type="ARBA" id="ARBA00022490"/>
    </source>
</evidence>
<feature type="compositionally biased region" description="Polar residues" evidence="9">
    <location>
        <begin position="327"/>
        <end position="340"/>
    </location>
</feature>
<dbReference type="EMBL" id="CM002870">
    <property type="protein sequence ID" value="KFK40725.1"/>
    <property type="molecule type" value="Genomic_DNA"/>
</dbReference>
<dbReference type="PANTHER" id="PTHR19845:SF15">
    <property type="entry name" value="KATANIN P80 WD40 REPEAT-CONTAINING SUBUNIT B1 HOMOLOG KTN80.2"/>
    <property type="match status" value="1"/>
</dbReference>
<feature type="region of interest" description="Disordered" evidence="9">
    <location>
        <begin position="320"/>
        <end position="340"/>
    </location>
</feature>
<keyword evidence="2 7" id="KW-0963">Cytoplasm</keyword>
<feature type="domain" description="Katanin p80 subunit C-terminal" evidence="10">
    <location>
        <begin position="1071"/>
        <end position="1227"/>
    </location>
</feature>
<keyword evidence="5" id="KW-0677">Repeat</keyword>
<evidence type="ECO:0000256" key="5">
    <source>
        <dbReference type="ARBA" id="ARBA00022737"/>
    </source>
</evidence>
<dbReference type="GO" id="GO:0005874">
    <property type="term" value="C:microtubule"/>
    <property type="evidence" value="ECO:0007669"/>
    <property type="project" value="UniProtKB-KW"/>
</dbReference>
<dbReference type="SUPFAM" id="SSF50978">
    <property type="entry name" value="WD40 repeat-like"/>
    <property type="match status" value="1"/>
</dbReference>
<dbReference type="PROSITE" id="PS00678">
    <property type="entry name" value="WD_REPEATS_1"/>
    <property type="match status" value="3"/>
</dbReference>
<dbReference type="CDD" id="cd00200">
    <property type="entry name" value="WD40"/>
    <property type="match status" value="1"/>
</dbReference>
<evidence type="ECO:0000256" key="6">
    <source>
        <dbReference type="ARBA" id="ARBA00023212"/>
    </source>
</evidence>